<evidence type="ECO:0000256" key="5">
    <source>
        <dbReference type="ARBA" id="ARBA00022737"/>
    </source>
</evidence>
<dbReference type="FunFam" id="3.30.160.60:FF:001301">
    <property type="entry name" value="Blast:Protein hunchback"/>
    <property type="match status" value="1"/>
</dbReference>
<evidence type="ECO:0000256" key="4">
    <source>
        <dbReference type="ARBA" id="ARBA00022723"/>
    </source>
</evidence>
<keyword evidence="7" id="KW-0862">Zinc</keyword>
<keyword evidence="13" id="KW-1185">Reference proteome</keyword>
<keyword evidence="6 10" id="KW-0863">Zinc-finger</keyword>
<dbReference type="GO" id="GO:0035282">
    <property type="term" value="P:segmentation"/>
    <property type="evidence" value="ECO:0007669"/>
    <property type="project" value="UniProtKB-KW"/>
</dbReference>
<feature type="compositionally biased region" description="Basic and acidic residues" evidence="11">
    <location>
        <begin position="65"/>
        <end position="95"/>
    </location>
</feature>
<evidence type="ECO:0000259" key="12">
    <source>
        <dbReference type="PROSITE" id="PS50157"/>
    </source>
</evidence>
<feature type="domain" description="C2H2-type" evidence="12">
    <location>
        <begin position="212"/>
        <end position="240"/>
    </location>
</feature>
<dbReference type="Proteomes" id="UP000095280">
    <property type="component" value="Unplaced"/>
</dbReference>
<dbReference type="SUPFAM" id="SSF57667">
    <property type="entry name" value="beta-beta-alpha zinc fingers"/>
    <property type="match status" value="2"/>
</dbReference>
<dbReference type="InterPro" id="IPR036236">
    <property type="entry name" value="Znf_C2H2_sf"/>
</dbReference>
<comment type="subcellular location">
    <subcellularLocation>
        <location evidence="1">Nucleus</location>
    </subcellularLocation>
</comment>
<proteinExistence type="inferred from homology"/>
<accession>A0A1I8JRE3</accession>
<reference evidence="14" key="1">
    <citation type="submission" date="2016-11" db="UniProtKB">
        <authorList>
            <consortium name="WormBaseParasite"/>
        </authorList>
    </citation>
    <scope>IDENTIFICATION</scope>
</reference>
<evidence type="ECO:0000256" key="3">
    <source>
        <dbReference type="ARBA" id="ARBA00022473"/>
    </source>
</evidence>
<keyword evidence="8" id="KW-0238">DNA-binding</keyword>
<dbReference type="GO" id="GO:0008270">
    <property type="term" value="F:zinc ion binding"/>
    <property type="evidence" value="ECO:0007669"/>
    <property type="project" value="UniProtKB-KW"/>
</dbReference>
<dbReference type="PANTHER" id="PTHR24392">
    <property type="entry name" value="ZINC FINGER PROTEIN"/>
    <property type="match status" value="1"/>
</dbReference>
<feature type="region of interest" description="Disordered" evidence="11">
    <location>
        <begin position="1"/>
        <end position="144"/>
    </location>
</feature>
<comment type="similarity">
    <text evidence="2">Belongs to the hunchback C2H2-type zinc-finger protein family.</text>
</comment>
<evidence type="ECO:0000313" key="14">
    <source>
        <dbReference type="WBParaSite" id="snap_masked-unitig_42506-processed-gene-0.0-mRNA-1"/>
    </source>
</evidence>
<keyword evidence="3" id="KW-0217">Developmental protein</keyword>
<name>A0A1I8JRE3_9PLAT</name>
<evidence type="ECO:0000256" key="9">
    <source>
        <dbReference type="ARBA" id="ARBA00023242"/>
    </source>
</evidence>
<evidence type="ECO:0000256" key="2">
    <source>
        <dbReference type="ARBA" id="ARBA00007746"/>
    </source>
</evidence>
<sequence>MFLAHGQSTRDDGNYPRQLRHDVADKRCTNQSAFATSSASQATASQSAQSASPDSESCQDDPDENAEHRLRPNDPKTREDFPEPERGRSCEERTFSADVELAAFSIESGSSPPKTPTATTSVSMATGSSETTKQTKQPTDAAATSTSVAYFEFDEEDQLADELEEDEVVEDLDDLDDEVDEDQEAAVGKAEAAAATADGDAHGIFACHLCTTPCPQCDYKCRTSGRLRRHVRDFHSVVPPPTYTGRASCPKVLRCKQCDFTAEDKTAFWSTPVPKCPFVTEYKHHLEYHIRNHFGSKPYKCGKCNYQCVNRSMLNSHLKSHTNVYQHRCRDCGYASKYCHSLRQHLRKYGHQPAATLNPDGSMPEEQAASAAKSRRRQQEGQAEAAASASATDSASSAARPPFSGGLSFPFGADQSAAVAAFSPAPMPQLPTEEASATHPLDPKKRLIEQFEQLQSASTQQQQVHQHPVLHQRPAAQPHVEAGECRHCGMLFRDSLMYHLHMAFHSRGRNPFRCGRCGVESRDRLEFFIHLARSPHL</sequence>
<dbReference type="PANTHER" id="PTHR24392:SF49">
    <property type="entry name" value="PROTEIN HUNCHBACK"/>
    <property type="match status" value="1"/>
</dbReference>
<dbReference type="GO" id="GO:0005634">
    <property type="term" value="C:nucleus"/>
    <property type="evidence" value="ECO:0007669"/>
    <property type="project" value="UniProtKB-SubCell"/>
</dbReference>
<keyword evidence="5" id="KW-0677">Repeat</keyword>
<dbReference type="WBParaSite" id="snap_masked-unitig_42506-processed-gene-0.0-mRNA-1">
    <property type="protein sequence ID" value="snap_masked-unitig_42506-processed-gene-0.0-mRNA-1"/>
    <property type="gene ID" value="snap_masked-unitig_42506-processed-gene-0.0"/>
</dbReference>
<keyword evidence="4" id="KW-0479">Metal-binding</keyword>
<dbReference type="Gene3D" id="3.30.160.60">
    <property type="entry name" value="Classic Zinc Finger"/>
    <property type="match status" value="1"/>
</dbReference>
<dbReference type="GO" id="GO:0040034">
    <property type="term" value="P:regulation of development, heterochronic"/>
    <property type="evidence" value="ECO:0007669"/>
    <property type="project" value="UniProtKB-ARBA"/>
</dbReference>
<feature type="compositionally biased region" description="Basic and acidic residues" evidence="11">
    <location>
        <begin position="8"/>
        <end position="28"/>
    </location>
</feature>
<dbReference type="AlphaFoldDB" id="A0A1I8JRE3"/>
<dbReference type="PROSITE" id="PS00028">
    <property type="entry name" value="ZINC_FINGER_C2H2_1"/>
    <property type="match status" value="3"/>
</dbReference>
<keyword evidence="9" id="KW-0539">Nucleus</keyword>
<dbReference type="SMART" id="SM00355">
    <property type="entry name" value="ZnF_C2H2"/>
    <property type="match status" value="6"/>
</dbReference>
<feature type="compositionally biased region" description="Low complexity" evidence="11">
    <location>
        <begin position="108"/>
        <end position="123"/>
    </location>
</feature>
<dbReference type="PROSITE" id="PS50157">
    <property type="entry name" value="ZINC_FINGER_C2H2_2"/>
    <property type="match status" value="2"/>
</dbReference>
<protein>
    <submittedName>
        <fullName evidence="14">Protein hunchback</fullName>
    </submittedName>
</protein>
<evidence type="ECO:0000256" key="11">
    <source>
        <dbReference type="SAM" id="MobiDB-lite"/>
    </source>
</evidence>
<organism evidence="13 14">
    <name type="scientific">Macrostomum lignano</name>
    <dbReference type="NCBI Taxonomy" id="282301"/>
    <lineage>
        <taxon>Eukaryota</taxon>
        <taxon>Metazoa</taxon>
        <taxon>Spiralia</taxon>
        <taxon>Lophotrochozoa</taxon>
        <taxon>Platyhelminthes</taxon>
        <taxon>Rhabditophora</taxon>
        <taxon>Macrostomorpha</taxon>
        <taxon>Macrostomida</taxon>
        <taxon>Macrostomidae</taxon>
        <taxon>Macrostomum</taxon>
    </lineage>
</organism>
<feature type="compositionally biased region" description="Low complexity" evidence="11">
    <location>
        <begin position="383"/>
        <end position="399"/>
    </location>
</feature>
<feature type="compositionally biased region" description="Low complexity" evidence="11">
    <location>
        <begin position="31"/>
        <end position="52"/>
    </location>
</feature>
<evidence type="ECO:0000313" key="13">
    <source>
        <dbReference type="Proteomes" id="UP000095280"/>
    </source>
</evidence>
<evidence type="ECO:0000256" key="7">
    <source>
        <dbReference type="ARBA" id="ARBA00022833"/>
    </source>
</evidence>
<feature type="region of interest" description="Disordered" evidence="11">
    <location>
        <begin position="352"/>
        <end position="401"/>
    </location>
</feature>
<feature type="domain" description="C2H2-type" evidence="12">
    <location>
        <begin position="299"/>
        <end position="326"/>
    </location>
</feature>
<dbReference type="GO" id="GO:0000122">
    <property type="term" value="P:negative regulation of transcription by RNA polymerase II"/>
    <property type="evidence" value="ECO:0007669"/>
    <property type="project" value="UniProtKB-ARBA"/>
</dbReference>
<evidence type="ECO:0000256" key="10">
    <source>
        <dbReference type="PROSITE-ProRule" id="PRU00042"/>
    </source>
</evidence>
<evidence type="ECO:0000256" key="6">
    <source>
        <dbReference type="ARBA" id="ARBA00022771"/>
    </source>
</evidence>
<dbReference type="InterPro" id="IPR013087">
    <property type="entry name" value="Znf_C2H2_type"/>
</dbReference>
<evidence type="ECO:0000256" key="1">
    <source>
        <dbReference type="ARBA" id="ARBA00004123"/>
    </source>
</evidence>
<dbReference type="GO" id="GO:0000977">
    <property type="term" value="F:RNA polymerase II transcription regulatory region sequence-specific DNA binding"/>
    <property type="evidence" value="ECO:0007669"/>
    <property type="project" value="UniProtKB-ARBA"/>
</dbReference>
<evidence type="ECO:0000256" key="8">
    <source>
        <dbReference type="ARBA" id="ARBA00023125"/>
    </source>
</evidence>
<feature type="compositionally biased region" description="Polar residues" evidence="11">
    <location>
        <begin position="124"/>
        <end position="144"/>
    </location>
</feature>